<protein>
    <submittedName>
        <fullName evidence="1">Uncharacterized protein</fullName>
    </submittedName>
</protein>
<sequence length="1351" mass="155686">MEPKQVHPNHPHRVAVFVPHPHNKHAKQKVPPLQSHRIKLPPVRKYPVIEQKGYYSELITTDAKQNVQSWTEGPETQQSLLCQAGYESNTPKVTTFQTPSDLHCLVEMDKHGPTIQPKQQTHFSTAGYTAKVQMPYHSWPGECPRKIQIERRRREYLKLDIAQLLNENGIDSNLLLPRHQSREQDMTTPDNPLPPVSNYLPLEVFDNEEFDCRTPEDWLALGYEKGSTDRKPIPGYALLPTTEKTPPEDPKSPTLEYRWQLVGVLDYNQEGKLYLVQKSDENARVTNAKGTPVLKKGHTSKGGMLLLTAALYWVPRIRLLFGAEDPRLFSQRVQFAQRSRQNTEALLLYHLSVDCMPTWSGNPSLNTQSLVRIKEHALSTPGLRLNLLQDCIVRLEREIILEYERAINQMIFDKVVSTKPEEFPHITLPHKEPERVPEKGVVSVPAYPFDKNRAAFVFHSLLTNPEVISVLSQVRDECNRAAAMSLFHVTFTNSLRLEEFELTQSQTCDQVQLFLRDSWVTTLCNGIRVSLSDVGPGWLSLNVSQWDVYRMSKLCSLMARVRYSLQDSLRFLVQDSLVSLTQLLLDACQSVLHCPPDMTWGSDLINSPYKPKKKPLFLVDLVLDVTGVHYSTPLENFETSVISIFDKGILSTHNVPQLDKFVIQNMFINSTLMLESVGLWEPAVTELRERVRAALRQAATPLRAYALQYETYIELHNSDVETFLRAHGQPEQTPLEMKKEVIQHLKEKERLDQSLPASVVIGPFTVSVQTVRQNLSKKRRALANAALDRLALKLRKQVNDACEEYKSVSRKLHEKPNSIEELTDKREWMKQIPDQLKTHEETLTKAMSDYELIDEFFYSLSNEDINGKWTAMAWPHRIRTQMETASAQNVEDQEGFYKIQLVDQNNFHERLDSLQMLVAGLSAYTDVSRAHEVANEVRRVGKQLKEAQATALTYNSRERLFGIPVTNDDRLQKLVKDFQPFRNLWTTTSDWLRWHKSWHNDPLSTVDPEQLEKNVTDAFNTMDECVKMFTDIPACQDLASDIRGKIAAFRPHIPLIQGLRNPGMRGRHWTLLSERIKMNVKYEANLTFSRCLELGLQNHVEEISQVAEVAGKEFAIEQDLDKMEREWSTVAFEVLPYKETGTYILKSPDEASQLLDEHIVMTQSMSLLPYKKRFEERISTWESKLRMTQEVLKEWLTCQSSWLHLEPIFSSGNIPIQLPVEGKRYQTMERTWRKVMRNAFNNRQVIDLCPNPRLLDGLKDCNKLLELVQKSLNDYLETEQDTVEQIIINAFFTFSLYSNFCSPQFEMHKLMLVFLLCALILMNDNNINMSEWRYLLAGGTPQQQLDNPAAS</sequence>
<gene>
    <name evidence="1" type="ORF">DPEC_G00210820</name>
</gene>
<evidence type="ECO:0000313" key="2">
    <source>
        <dbReference type="Proteomes" id="UP001157502"/>
    </source>
</evidence>
<dbReference type="EMBL" id="CM055744">
    <property type="protein sequence ID" value="KAJ7998998.1"/>
    <property type="molecule type" value="Genomic_DNA"/>
</dbReference>
<dbReference type="Proteomes" id="UP001157502">
    <property type="component" value="Chromosome 17"/>
</dbReference>
<proteinExistence type="predicted"/>
<name>A0ACC2G5Y8_DALPE</name>
<comment type="caution">
    <text evidence="1">The sequence shown here is derived from an EMBL/GenBank/DDBJ whole genome shotgun (WGS) entry which is preliminary data.</text>
</comment>
<keyword evidence="2" id="KW-1185">Reference proteome</keyword>
<organism evidence="1 2">
    <name type="scientific">Dallia pectoralis</name>
    <name type="common">Alaska blackfish</name>
    <dbReference type="NCBI Taxonomy" id="75939"/>
    <lineage>
        <taxon>Eukaryota</taxon>
        <taxon>Metazoa</taxon>
        <taxon>Chordata</taxon>
        <taxon>Craniata</taxon>
        <taxon>Vertebrata</taxon>
        <taxon>Euteleostomi</taxon>
        <taxon>Actinopterygii</taxon>
        <taxon>Neopterygii</taxon>
        <taxon>Teleostei</taxon>
        <taxon>Protacanthopterygii</taxon>
        <taxon>Esociformes</taxon>
        <taxon>Umbridae</taxon>
        <taxon>Dallia</taxon>
    </lineage>
</organism>
<evidence type="ECO:0000313" key="1">
    <source>
        <dbReference type="EMBL" id="KAJ7998998.1"/>
    </source>
</evidence>
<accession>A0ACC2G5Y8</accession>
<reference evidence="1" key="1">
    <citation type="submission" date="2021-05" db="EMBL/GenBank/DDBJ databases">
        <authorList>
            <person name="Pan Q."/>
            <person name="Jouanno E."/>
            <person name="Zahm M."/>
            <person name="Klopp C."/>
            <person name="Cabau C."/>
            <person name="Louis A."/>
            <person name="Berthelot C."/>
            <person name="Parey E."/>
            <person name="Roest Crollius H."/>
            <person name="Montfort J."/>
            <person name="Robinson-Rechavi M."/>
            <person name="Bouchez O."/>
            <person name="Lampietro C."/>
            <person name="Lopez Roques C."/>
            <person name="Donnadieu C."/>
            <person name="Postlethwait J."/>
            <person name="Bobe J."/>
            <person name="Dillon D."/>
            <person name="Chandos A."/>
            <person name="von Hippel F."/>
            <person name="Guiguen Y."/>
        </authorList>
    </citation>
    <scope>NUCLEOTIDE SEQUENCE</scope>
    <source>
        <strain evidence="1">YG-Jan2019</strain>
    </source>
</reference>